<dbReference type="EnsemblProtists" id="EOD16393">
    <property type="protein sequence ID" value="EOD16393"/>
    <property type="gene ID" value="EMIHUDRAFT_102975"/>
</dbReference>
<dbReference type="RefSeq" id="XP_005768822.1">
    <property type="nucleotide sequence ID" value="XM_005768765.1"/>
</dbReference>
<keyword evidence="1" id="KW-1133">Transmembrane helix</keyword>
<dbReference type="InterPro" id="IPR050167">
    <property type="entry name" value="Ser_Thr_protein_kinase"/>
</dbReference>
<name>A0A0D3IYQ8_EMIH1</name>
<dbReference type="Gene3D" id="1.10.510.10">
    <property type="entry name" value="Transferase(Phosphotransferase) domain 1"/>
    <property type="match status" value="1"/>
</dbReference>
<dbReference type="STRING" id="2903.R1C1I2"/>
<keyword evidence="1" id="KW-0812">Transmembrane</keyword>
<feature type="transmembrane region" description="Helical" evidence="1">
    <location>
        <begin position="225"/>
        <end position="243"/>
    </location>
</feature>
<dbReference type="KEGG" id="ehx:EMIHUDRAFT_102975"/>
<dbReference type="InterPro" id="IPR011009">
    <property type="entry name" value="Kinase-like_dom_sf"/>
</dbReference>
<feature type="domain" description="Protein kinase" evidence="2">
    <location>
        <begin position="294"/>
        <end position="580"/>
    </location>
</feature>
<feature type="transmembrane region" description="Helical" evidence="1">
    <location>
        <begin position="110"/>
        <end position="132"/>
    </location>
</feature>
<evidence type="ECO:0000313" key="4">
    <source>
        <dbReference type="Proteomes" id="UP000013827"/>
    </source>
</evidence>
<dbReference type="SMART" id="SM00220">
    <property type="entry name" value="S_TKc"/>
    <property type="match status" value="1"/>
</dbReference>
<dbReference type="PaxDb" id="2903-EOD16393"/>
<dbReference type="PANTHER" id="PTHR23257">
    <property type="entry name" value="SERINE-THREONINE PROTEIN KINASE"/>
    <property type="match status" value="1"/>
</dbReference>
<keyword evidence="4" id="KW-1185">Reference proteome</keyword>
<dbReference type="Proteomes" id="UP000013827">
    <property type="component" value="Unassembled WGS sequence"/>
</dbReference>
<dbReference type="GO" id="GO:0005524">
    <property type="term" value="F:ATP binding"/>
    <property type="evidence" value="ECO:0007669"/>
    <property type="project" value="InterPro"/>
</dbReference>
<dbReference type="AlphaFoldDB" id="A0A0D3IYQ8"/>
<feature type="transmembrane region" description="Helical" evidence="1">
    <location>
        <begin position="49"/>
        <end position="71"/>
    </location>
</feature>
<dbReference type="Pfam" id="PF00069">
    <property type="entry name" value="Pkinase"/>
    <property type="match status" value="1"/>
</dbReference>
<feature type="transmembrane region" description="Helical" evidence="1">
    <location>
        <begin position="255"/>
        <end position="278"/>
    </location>
</feature>
<sequence length="652" mass="69861">MALTLSLAAVWPATDTPLRHTRPRARVWSLVIPDPVLESRFTAAAFRSAYTPLVIFLAAWTAIHLILAAVYPAVRDTGVLTALAGAALAVARWRHLGANRMADQQRARKLFGAALVVMHASAWAALLLIFRVHPPEPGHPGLVVAGGVLWFLVSFYLRHSATPLRFTDPEEEAVYTAKAFRSAFPPLVVFLAVWAAVHLILAAVYPVAISPLAPDAFPHTTARQVLFLAACTQLSGLIARWRADRMQDQQRARVLFGRAVNALTAVSYAVTLTILRLHPPESAAPIYLFGLCQLPPSLLVVYLRYSAIPHAHRLGWLAVNALGFAALPPLTDIGRPGEPLLMSGALMLGEPSARFLARLRHPSVCTLFGATVLSDGGGALVPAPTTSRRVKLSSEASRKLRLGALVLELMQTSLSELLRRGEPFRAGLAARIAAEVATGISFLHGNGVMHRDVKPSNVADFGLARLVGSCSVSSSGDASPVLCAPSTELFMAPEVRGQSSASGKSVAGYDERCDTFSYGMLLWSLMHEVAVPPSSASASRPPLSLSPDRAVYARLIARCWQHDPAMRPSMQEVAAETIGLASAGGWPAPESSADRTSEAAAADNLRGVAFRPIWSSMSSAAPEYPAPEAQAAKRRRVAGDPTVIFARHRHCE</sequence>
<accession>A0A0D3IYQ8</accession>
<dbReference type="HOGENOM" id="CLU_420615_0_0_1"/>
<feature type="transmembrane region" description="Helical" evidence="1">
    <location>
        <begin position="138"/>
        <end position="157"/>
    </location>
</feature>
<reference evidence="3" key="2">
    <citation type="submission" date="2024-10" db="UniProtKB">
        <authorList>
            <consortium name="EnsemblProtists"/>
        </authorList>
    </citation>
    <scope>IDENTIFICATION</scope>
</reference>
<dbReference type="eggNOG" id="KOG0192">
    <property type="taxonomic scope" value="Eukaryota"/>
</dbReference>
<evidence type="ECO:0000259" key="2">
    <source>
        <dbReference type="PROSITE" id="PS50011"/>
    </source>
</evidence>
<dbReference type="GO" id="GO:0004672">
    <property type="term" value="F:protein kinase activity"/>
    <property type="evidence" value="ECO:0007669"/>
    <property type="project" value="InterPro"/>
</dbReference>
<dbReference type="SUPFAM" id="SSF56112">
    <property type="entry name" value="Protein kinase-like (PK-like)"/>
    <property type="match status" value="1"/>
</dbReference>
<dbReference type="GO" id="GO:0007165">
    <property type="term" value="P:signal transduction"/>
    <property type="evidence" value="ECO:0007669"/>
    <property type="project" value="TreeGrafter"/>
</dbReference>
<dbReference type="GeneID" id="17262553"/>
<dbReference type="PROSITE" id="PS50011">
    <property type="entry name" value="PROTEIN_KINASE_DOM"/>
    <property type="match status" value="1"/>
</dbReference>
<dbReference type="PANTHER" id="PTHR23257:SF958">
    <property type="entry name" value="SERINE_THREONINE-PROTEIN KINASE WNK4"/>
    <property type="match status" value="1"/>
</dbReference>
<protein>
    <recommendedName>
        <fullName evidence="2">Protein kinase domain-containing protein</fullName>
    </recommendedName>
</protein>
<evidence type="ECO:0000256" key="1">
    <source>
        <dbReference type="SAM" id="Phobius"/>
    </source>
</evidence>
<keyword evidence="1" id="KW-0472">Membrane</keyword>
<dbReference type="GO" id="GO:0005737">
    <property type="term" value="C:cytoplasm"/>
    <property type="evidence" value="ECO:0007669"/>
    <property type="project" value="TreeGrafter"/>
</dbReference>
<organism evidence="3 4">
    <name type="scientific">Emiliania huxleyi (strain CCMP1516)</name>
    <dbReference type="NCBI Taxonomy" id="280463"/>
    <lineage>
        <taxon>Eukaryota</taxon>
        <taxon>Haptista</taxon>
        <taxon>Haptophyta</taxon>
        <taxon>Prymnesiophyceae</taxon>
        <taxon>Isochrysidales</taxon>
        <taxon>Noelaerhabdaceae</taxon>
        <taxon>Emiliania</taxon>
    </lineage>
</organism>
<dbReference type="InterPro" id="IPR000719">
    <property type="entry name" value="Prot_kinase_dom"/>
</dbReference>
<feature type="transmembrane region" description="Helical" evidence="1">
    <location>
        <begin position="187"/>
        <end position="205"/>
    </location>
</feature>
<feature type="transmembrane region" description="Helical" evidence="1">
    <location>
        <begin position="284"/>
        <end position="303"/>
    </location>
</feature>
<proteinExistence type="predicted"/>
<evidence type="ECO:0000313" key="3">
    <source>
        <dbReference type="EnsemblProtists" id="EOD16393"/>
    </source>
</evidence>
<reference evidence="4" key="1">
    <citation type="journal article" date="2013" name="Nature">
        <title>Pan genome of the phytoplankton Emiliania underpins its global distribution.</title>
        <authorList>
            <person name="Read B.A."/>
            <person name="Kegel J."/>
            <person name="Klute M.J."/>
            <person name="Kuo A."/>
            <person name="Lefebvre S.C."/>
            <person name="Maumus F."/>
            <person name="Mayer C."/>
            <person name="Miller J."/>
            <person name="Monier A."/>
            <person name="Salamov A."/>
            <person name="Young J."/>
            <person name="Aguilar M."/>
            <person name="Claverie J.M."/>
            <person name="Frickenhaus S."/>
            <person name="Gonzalez K."/>
            <person name="Herman E.K."/>
            <person name="Lin Y.C."/>
            <person name="Napier J."/>
            <person name="Ogata H."/>
            <person name="Sarno A.F."/>
            <person name="Shmutz J."/>
            <person name="Schroeder D."/>
            <person name="de Vargas C."/>
            <person name="Verret F."/>
            <person name="von Dassow P."/>
            <person name="Valentin K."/>
            <person name="Van de Peer Y."/>
            <person name="Wheeler G."/>
            <person name="Dacks J.B."/>
            <person name="Delwiche C.F."/>
            <person name="Dyhrman S.T."/>
            <person name="Glockner G."/>
            <person name="John U."/>
            <person name="Richards T."/>
            <person name="Worden A.Z."/>
            <person name="Zhang X."/>
            <person name="Grigoriev I.V."/>
            <person name="Allen A.E."/>
            <person name="Bidle K."/>
            <person name="Borodovsky M."/>
            <person name="Bowler C."/>
            <person name="Brownlee C."/>
            <person name="Cock J.M."/>
            <person name="Elias M."/>
            <person name="Gladyshev V.N."/>
            <person name="Groth M."/>
            <person name="Guda C."/>
            <person name="Hadaegh A."/>
            <person name="Iglesias-Rodriguez M.D."/>
            <person name="Jenkins J."/>
            <person name="Jones B.M."/>
            <person name="Lawson T."/>
            <person name="Leese F."/>
            <person name="Lindquist E."/>
            <person name="Lobanov A."/>
            <person name="Lomsadze A."/>
            <person name="Malik S.B."/>
            <person name="Marsh M.E."/>
            <person name="Mackinder L."/>
            <person name="Mock T."/>
            <person name="Mueller-Roeber B."/>
            <person name="Pagarete A."/>
            <person name="Parker M."/>
            <person name="Probert I."/>
            <person name="Quesneville H."/>
            <person name="Raines C."/>
            <person name="Rensing S.A."/>
            <person name="Riano-Pachon D.M."/>
            <person name="Richier S."/>
            <person name="Rokitta S."/>
            <person name="Shiraiwa Y."/>
            <person name="Soanes D.M."/>
            <person name="van der Giezen M."/>
            <person name="Wahlund T.M."/>
            <person name="Williams B."/>
            <person name="Wilson W."/>
            <person name="Wolfe G."/>
            <person name="Wurch L.L."/>
        </authorList>
    </citation>
    <scope>NUCLEOTIDE SEQUENCE</scope>
</reference>